<evidence type="ECO:0000256" key="7">
    <source>
        <dbReference type="ARBA" id="ARBA00023135"/>
    </source>
</evidence>
<comment type="function">
    <text evidence="9">Component of the signal recognition particle (SRP) complex, a ribonucleoprotein complex that mediates the cotranslational targeting of secretory and membrane proteins to the endoplasmic reticulum (ER).</text>
</comment>
<evidence type="ECO:0000256" key="8">
    <source>
        <dbReference type="ARBA" id="ARBA00023274"/>
    </source>
</evidence>
<dbReference type="InterPro" id="IPR019734">
    <property type="entry name" value="TPR_rpt"/>
</dbReference>
<evidence type="ECO:0000256" key="2">
    <source>
        <dbReference type="ARBA" id="ARBA00004496"/>
    </source>
</evidence>
<dbReference type="RefSeq" id="XP_017787192.1">
    <property type="nucleotide sequence ID" value="XM_017931703.1"/>
</dbReference>
<dbReference type="InterPro" id="IPR011990">
    <property type="entry name" value="TPR-like_helical_dom_sf"/>
</dbReference>
<dbReference type="Pfam" id="PF17004">
    <property type="entry name" value="SRP_TPR_like"/>
    <property type="match status" value="1"/>
</dbReference>
<keyword evidence="8 9" id="KW-0687">Ribonucleoprotein</keyword>
<evidence type="ECO:0000256" key="3">
    <source>
        <dbReference type="ARBA" id="ARBA00007676"/>
    </source>
</evidence>
<evidence type="ECO:0000256" key="4">
    <source>
        <dbReference type="ARBA" id="ARBA00018350"/>
    </source>
</evidence>
<feature type="compositionally biased region" description="Basic residues" evidence="10">
    <location>
        <begin position="548"/>
        <end position="558"/>
    </location>
</feature>
<dbReference type="PANTHER" id="PTHR14094">
    <property type="entry name" value="SIGNAL RECOGNITION PARTICLE 72"/>
    <property type="match status" value="1"/>
</dbReference>
<reference evidence="13" key="1">
    <citation type="submission" date="2025-08" db="UniProtKB">
        <authorList>
            <consortium name="RefSeq"/>
        </authorList>
    </citation>
    <scope>IDENTIFICATION</scope>
    <source>
        <tissue evidence="13">Whole Larva</tissue>
    </source>
</reference>
<keyword evidence="7 9" id="KW-0733">Signal recognition particle</keyword>
<evidence type="ECO:0000256" key="6">
    <source>
        <dbReference type="ARBA" id="ARBA00022824"/>
    </source>
</evidence>
<dbReference type="SUPFAM" id="SSF48452">
    <property type="entry name" value="TPR-like"/>
    <property type="match status" value="1"/>
</dbReference>
<gene>
    <name evidence="13" type="primary">LOC108569934</name>
</gene>
<feature type="region of interest" description="Disordered" evidence="10">
    <location>
        <begin position="531"/>
        <end position="647"/>
    </location>
</feature>
<organism evidence="12 13">
    <name type="scientific">Nicrophorus vespilloides</name>
    <name type="common">Boreal carrion beetle</name>
    <dbReference type="NCBI Taxonomy" id="110193"/>
    <lineage>
        <taxon>Eukaryota</taxon>
        <taxon>Metazoa</taxon>
        <taxon>Ecdysozoa</taxon>
        <taxon>Arthropoda</taxon>
        <taxon>Hexapoda</taxon>
        <taxon>Insecta</taxon>
        <taxon>Pterygota</taxon>
        <taxon>Neoptera</taxon>
        <taxon>Endopterygota</taxon>
        <taxon>Coleoptera</taxon>
        <taxon>Polyphaga</taxon>
        <taxon>Staphyliniformia</taxon>
        <taxon>Silphidae</taxon>
        <taxon>Nicrophorinae</taxon>
        <taxon>Nicrophorus</taxon>
    </lineage>
</organism>
<comment type="similarity">
    <text evidence="3 9">Belongs to the SRP72 family.</text>
</comment>
<dbReference type="PIRSF" id="PIRSF038922">
    <property type="entry name" value="SRP72"/>
    <property type="match status" value="1"/>
</dbReference>
<name>A0ABM1NK42_NICVS</name>
<dbReference type="SMART" id="SM00028">
    <property type="entry name" value="TPR"/>
    <property type="match status" value="4"/>
</dbReference>
<evidence type="ECO:0000313" key="12">
    <source>
        <dbReference type="Proteomes" id="UP000695000"/>
    </source>
</evidence>
<dbReference type="Proteomes" id="UP000695000">
    <property type="component" value="Unplaced"/>
</dbReference>
<feature type="compositionally biased region" description="Polar residues" evidence="10">
    <location>
        <begin position="531"/>
        <end position="545"/>
    </location>
</feature>
<comment type="subcellular location">
    <subcellularLocation>
        <location evidence="2 9">Cytoplasm</location>
    </subcellularLocation>
    <subcellularLocation>
        <location evidence="1">Endoplasmic reticulum</location>
    </subcellularLocation>
</comment>
<dbReference type="InterPro" id="IPR026270">
    <property type="entry name" value="SRP72"/>
</dbReference>
<dbReference type="Pfam" id="PF13181">
    <property type="entry name" value="TPR_8"/>
    <property type="match status" value="1"/>
</dbReference>
<proteinExistence type="inferred from homology"/>
<keyword evidence="5 9" id="KW-0963">Cytoplasm</keyword>
<dbReference type="InterPro" id="IPR031545">
    <property type="entry name" value="SRP72_TPR-like"/>
</dbReference>
<feature type="compositionally biased region" description="Polar residues" evidence="10">
    <location>
        <begin position="598"/>
        <end position="609"/>
    </location>
</feature>
<sequence length="647" mass="73454">MGDNSREKLITALYTEFNKHQQKGEYDRALKPINKIIQMANDDKIALKCKLVCLIYLNKFDEALQFLKKQSAIAVCMPFEKAYCLYRTNNPQDALNMLNDVPNPDHRILELKAQVLYRLEQFDEAANVYQNIFRNAPDDEYEEERQTNLGAVVSSLNQRESDKFTSQLQEETYEMCYNKALMYVKQENFVKAEKLLKTAEVMLKEAFEEDGATEEETDIELANVRVLQAFCCHKQGRLKEAHQLYLGVLKLKLDDIALSAVASNNVVVINKDQNVFDSKKKMKVATNDALIHKLPSSQRKTIAVNNAIFKYYCNQHEQSNKLCNSLVKEWPDLETKLKILNAINDTKIDSKANPVQSLKSATANTPEDELVLKLTAVHLLLTQGKKEDACTILETLGDNRFKPGIIGALLTIYMHLGKEDVALKIYEEAIEWYKANEKSGKDLTSFFRQAGDFHIRSGRPQVAAKSFEQILINNAKDSKTTAQLVIACSQFDNNKAIEVSSKLGSIADLEKDVDVKILESNIWLNAKKSATGVTNKTESPGSSDNAPKKKKHRKRKGPLPKNYDSSATPDPERWLPKYERTGYRKKKDRRVKEIIKGSQGTAAGQSDQFDYTKYVTEDDGASVPEPSPMQKLWKKGGNNQKKKNKRR</sequence>
<dbReference type="InterPro" id="IPR013699">
    <property type="entry name" value="Signal_recog_part_SRP72_RNA-bd"/>
</dbReference>
<feature type="domain" description="Signal recognition particle SRP72 subunit RNA-binding" evidence="11">
    <location>
        <begin position="538"/>
        <end position="585"/>
    </location>
</feature>
<evidence type="ECO:0000256" key="10">
    <source>
        <dbReference type="SAM" id="MobiDB-lite"/>
    </source>
</evidence>
<keyword evidence="6" id="KW-0256">Endoplasmic reticulum</keyword>
<evidence type="ECO:0000259" key="11">
    <source>
        <dbReference type="Pfam" id="PF08492"/>
    </source>
</evidence>
<evidence type="ECO:0000256" key="1">
    <source>
        <dbReference type="ARBA" id="ARBA00004240"/>
    </source>
</evidence>
<feature type="compositionally biased region" description="Basic and acidic residues" evidence="10">
    <location>
        <begin position="570"/>
        <end position="582"/>
    </location>
</feature>
<evidence type="ECO:0000256" key="5">
    <source>
        <dbReference type="ARBA" id="ARBA00022490"/>
    </source>
</evidence>
<dbReference type="PANTHER" id="PTHR14094:SF9">
    <property type="entry name" value="SIGNAL RECOGNITION PARTICLE SUBUNIT SRP72"/>
    <property type="match status" value="1"/>
</dbReference>
<protein>
    <recommendedName>
        <fullName evidence="4 9">Signal recognition particle subunit SRP72</fullName>
    </recommendedName>
</protein>
<evidence type="ECO:0000313" key="13">
    <source>
        <dbReference type="RefSeq" id="XP_017787192.1"/>
    </source>
</evidence>
<dbReference type="Gene3D" id="1.25.40.10">
    <property type="entry name" value="Tetratricopeptide repeat domain"/>
    <property type="match status" value="3"/>
</dbReference>
<dbReference type="Pfam" id="PF08492">
    <property type="entry name" value="SRP72"/>
    <property type="match status" value="1"/>
</dbReference>
<dbReference type="GeneID" id="108569934"/>
<accession>A0ABM1NK42</accession>
<keyword evidence="12" id="KW-1185">Reference proteome</keyword>
<evidence type="ECO:0000256" key="9">
    <source>
        <dbReference type="PIRNR" id="PIRNR038922"/>
    </source>
</evidence>